<dbReference type="OrthoDB" id="890881at2"/>
<keyword evidence="4" id="KW-1185">Reference proteome</keyword>
<dbReference type="PANTHER" id="PTHR37464:SF1">
    <property type="entry name" value="BLL2463 PROTEIN"/>
    <property type="match status" value="1"/>
</dbReference>
<evidence type="ECO:0000313" key="4">
    <source>
        <dbReference type="Proteomes" id="UP000321954"/>
    </source>
</evidence>
<dbReference type="NCBIfam" id="TIGR02226">
    <property type="entry name" value="two_anch"/>
    <property type="match status" value="1"/>
</dbReference>
<gene>
    <name evidence="3" type="ORF">FK178_02350</name>
</gene>
<dbReference type="AlphaFoldDB" id="A0A5B8YFD5"/>
<dbReference type="InterPro" id="IPR024163">
    <property type="entry name" value="Aerotolerance_reg_N"/>
</dbReference>
<dbReference type="Pfam" id="PF07584">
    <property type="entry name" value="BatA"/>
    <property type="match status" value="1"/>
</dbReference>
<keyword evidence="1" id="KW-1133">Transmembrane helix</keyword>
<name>A0A5B8YFD5_9FLAO</name>
<feature type="domain" description="Aerotolerance regulator N-terminal" evidence="2">
    <location>
        <begin position="1"/>
        <end position="76"/>
    </location>
</feature>
<reference evidence="3 4" key="1">
    <citation type="submission" date="2019-08" db="EMBL/GenBank/DDBJ databases">
        <title>Antarcticibacterium arcticum sp. nov., a bacterium isolated from marine sediment of the Canadian Beaufort Sea.</title>
        <authorList>
            <person name="Lee Y.M."/>
            <person name="Baek K."/>
            <person name="Lee D.-H."/>
            <person name="Shin S.C."/>
            <person name="Jin Y.K."/>
            <person name="Park Y."/>
        </authorList>
    </citation>
    <scope>NUCLEOTIDE SEQUENCE [LARGE SCALE GENOMIC DNA]</scope>
    <source>
        <strain evidence="3 4">PAMC 28998</strain>
    </source>
</reference>
<dbReference type="PANTHER" id="PTHR37464">
    <property type="entry name" value="BLL2463 PROTEIN"/>
    <property type="match status" value="1"/>
</dbReference>
<dbReference type="InterPro" id="IPR011933">
    <property type="entry name" value="Double_TM_dom"/>
</dbReference>
<sequence length="431" mass="49020">MIFLNPSYLWALLGIVVPIAIHLWSRKGGRTIKIGSIEFLQEKDSRRSSSIKLNELLLLFLRILIICLLVIIIAEPRQTVKTENSPITYLVEPSLLYEKEVMNILDSIEEDNIKLLQPGFPEYEKADFKGPFPTPNYWQLSAEMNTLRTDSIVVFTRAYVAGVKGKRPETGKKINWIVLDPGDNEKKILNAHKNGAEVILTYAVNEYLNLKFEEERTSLNSQAITINSSGDSISVSAEGKLRRLPLIPTDSLKILMVHNDSLDNEVRILKAGYRAIGSYLQIPVEVKVFTVDDIPESNDNLDFLVWLSNKPVIKTAVPKLIYRPDSLANFLVEKTSVADQYYLTHPLTSEDIMAAQLPETLLGLLQNNSHLEEMLPQYDKRQIDLGEFQTVYSEDILEKQFAVSTDLSKYLWILLLLLLLAERGLAYLRKQ</sequence>
<organism evidence="3 4">
    <name type="scientific">Antarcticibacterium arcticum</name>
    <dbReference type="NCBI Taxonomy" id="2585771"/>
    <lineage>
        <taxon>Bacteria</taxon>
        <taxon>Pseudomonadati</taxon>
        <taxon>Bacteroidota</taxon>
        <taxon>Flavobacteriia</taxon>
        <taxon>Flavobacteriales</taxon>
        <taxon>Flavobacteriaceae</taxon>
        <taxon>Antarcticibacterium</taxon>
    </lineage>
</organism>
<protein>
    <recommendedName>
        <fullName evidence="2">Aerotolerance regulator N-terminal domain-containing protein</fullName>
    </recommendedName>
</protein>
<keyword evidence="1" id="KW-0812">Transmembrane</keyword>
<feature type="transmembrane region" description="Helical" evidence="1">
    <location>
        <begin position="6"/>
        <end position="24"/>
    </location>
</feature>
<dbReference type="RefSeq" id="WP_146830621.1">
    <property type="nucleotide sequence ID" value="NZ_CP042476.1"/>
</dbReference>
<evidence type="ECO:0000259" key="2">
    <source>
        <dbReference type="Pfam" id="PF07584"/>
    </source>
</evidence>
<feature type="transmembrane region" description="Helical" evidence="1">
    <location>
        <begin position="56"/>
        <end position="74"/>
    </location>
</feature>
<proteinExistence type="predicted"/>
<dbReference type="Proteomes" id="UP000321954">
    <property type="component" value="Chromosome"/>
</dbReference>
<evidence type="ECO:0000256" key="1">
    <source>
        <dbReference type="SAM" id="Phobius"/>
    </source>
</evidence>
<keyword evidence="1" id="KW-0472">Membrane</keyword>
<accession>A0A5B8YFD5</accession>
<dbReference type="KEGG" id="anp:FK178_02350"/>
<evidence type="ECO:0000313" key="3">
    <source>
        <dbReference type="EMBL" id="QED36625.1"/>
    </source>
</evidence>
<dbReference type="EMBL" id="CP042476">
    <property type="protein sequence ID" value="QED36625.1"/>
    <property type="molecule type" value="Genomic_DNA"/>
</dbReference>